<dbReference type="AlphaFoldDB" id="A0A702PXW6"/>
<evidence type="ECO:0000313" key="1">
    <source>
        <dbReference type="EMBL" id="HAC6990480.1"/>
    </source>
</evidence>
<gene>
    <name evidence="1" type="ORF">G0E06_20295</name>
    <name evidence="2" type="ORF">G9X08_004499</name>
</gene>
<proteinExistence type="predicted"/>
<protein>
    <submittedName>
        <fullName evidence="1">Uncharacterized protein</fullName>
    </submittedName>
</protein>
<accession>A0A702PXW6</accession>
<organism evidence="1">
    <name type="scientific">Salmonella enterica subsp. enterica serovar Napoli</name>
    <dbReference type="NCBI Taxonomy" id="1151001"/>
    <lineage>
        <taxon>Bacteria</taxon>
        <taxon>Pseudomonadati</taxon>
        <taxon>Pseudomonadota</taxon>
        <taxon>Gammaproteobacteria</taxon>
        <taxon>Enterobacterales</taxon>
        <taxon>Enterobacteriaceae</taxon>
        <taxon>Salmonella</taxon>
    </lineage>
</organism>
<reference evidence="1" key="1">
    <citation type="journal article" date="2018" name="Genome Biol.">
        <title>SKESA: strategic k-mer extension for scrupulous assemblies.</title>
        <authorList>
            <person name="Souvorov A."/>
            <person name="Agarwala R."/>
            <person name="Lipman D.J."/>
        </authorList>
    </citation>
    <scope>NUCLEOTIDE SEQUENCE</scope>
    <source>
        <strain evidence="1">Salmonella enterica</strain>
    </source>
</reference>
<dbReference type="EMBL" id="DAAWBK010000272">
    <property type="protein sequence ID" value="HAF7186930.1"/>
    <property type="molecule type" value="Genomic_DNA"/>
</dbReference>
<sequence length="67" mass="7458">QLATRYRKTTGVVSDLWLLIFTEGCNNHISTDGISGYYASSVPPELNITSGWCILLTPACFFTTSYY</sequence>
<dbReference type="EMBL" id="DAAMKA010000069">
    <property type="protein sequence ID" value="HAC6990480.1"/>
    <property type="molecule type" value="Genomic_DNA"/>
</dbReference>
<reference evidence="1" key="2">
    <citation type="submission" date="2018-07" db="EMBL/GenBank/DDBJ databases">
        <authorList>
            <consortium name="NCBI Pathogen Detection Project"/>
        </authorList>
    </citation>
    <scope>NUCLEOTIDE SEQUENCE</scope>
    <source>
        <strain evidence="1">Salmonella enterica</strain>
    </source>
</reference>
<comment type="caution">
    <text evidence="1">The sequence shown here is derived from an EMBL/GenBank/DDBJ whole genome shotgun (WGS) entry which is preliminary data.</text>
</comment>
<evidence type="ECO:0000313" key="2">
    <source>
        <dbReference type="EMBL" id="HAF7186930.1"/>
    </source>
</evidence>
<feature type="non-terminal residue" evidence="1">
    <location>
        <position position="1"/>
    </location>
</feature>
<name>A0A702PXW6_SALET</name>